<accession>A0A1I5W0R3</accession>
<dbReference type="Proteomes" id="UP000182624">
    <property type="component" value="Unassembled WGS sequence"/>
</dbReference>
<dbReference type="EMBL" id="FOXO01000020">
    <property type="protein sequence ID" value="SFQ13281.1"/>
    <property type="molecule type" value="Genomic_DNA"/>
</dbReference>
<dbReference type="RefSeq" id="WP_074889437.1">
    <property type="nucleotide sequence ID" value="NZ_FOXO01000020.1"/>
</dbReference>
<name>A0A1I5W0R3_9FIRM</name>
<sequence>MVDKWMNKLWDRKDKILVGKYDIKIYDNKVHYHLIVKRNITIIQGNSATGKTTLIDMLLDYSQLGKNSGIVEVDENVLENTYDYADSRYYPSWERFYTAYLIERTKDTVLHYNKARINEAYLTEGNLEKIRAQLPEQIEV</sequence>
<reference evidence="2" key="1">
    <citation type="submission" date="2016-10" db="EMBL/GenBank/DDBJ databases">
        <authorList>
            <person name="Varghese N."/>
            <person name="Submissions S."/>
        </authorList>
    </citation>
    <scope>NUCLEOTIDE SEQUENCE [LARGE SCALE GENOMIC DNA]</scope>
    <source>
        <strain evidence="2">P18</strain>
    </source>
</reference>
<organism evidence="1 2">
    <name type="scientific">Butyrivibrio proteoclasticus</name>
    <dbReference type="NCBI Taxonomy" id="43305"/>
    <lineage>
        <taxon>Bacteria</taxon>
        <taxon>Bacillati</taxon>
        <taxon>Bacillota</taxon>
        <taxon>Clostridia</taxon>
        <taxon>Lachnospirales</taxon>
        <taxon>Lachnospiraceae</taxon>
        <taxon>Butyrivibrio</taxon>
    </lineage>
</organism>
<keyword evidence="2" id="KW-1185">Reference proteome</keyword>
<proteinExistence type="predicted"/>
<gene>
    <name evidence="1" type="ORF">SAMN04487928_12014</name>
</gene>
<protein>
    <submittedName>
        <fullName evidence="1">Uncharacterized protein</fullName>
    </submittedName>
</protein>
<dbReference type="InterPro" id="IPR027417">
    <property type="entry name" value="P-loop_NTPase"/>
</dbReference>
<evidence type="ECO:0000313" key="2">
    <source>
        <dbReference type="Proteomes" id="UP000182624"/>
    </source>
</evidence>
<dbReference type="SUPFAM" id="SSF52540">
    <property type="entry name" value="P-loop containing nucleoside triphosphate hydrolases"/>
    <property type="match status" value="1"/>
</dbReference>
<dbReference type="AlphaFoldDB" id="A0A1I5W0R3"/>
<evidence type="ECO:0000313" key="1">
    <source>
        <dbReference type="EMBL" id="SFQ13281.1"/>
    </source>
</evidence>